<dbReference type="Proteomes" id="UP001233999">
    <property type="component" value="Unassembled WGS sequence"/>
</dbReference>
<feature type="non-terminal residue" evidence="1">
    <location>
        <position position="1"/>
    </location>
</feature>
<dbReference type="AlphaFoldDB" id="A0AAD7ZYP8"/>
<comment type="caution">
    <text evidence="1">The sequence shown here is derived from an EMBL/GenBank/DDBJ whole genome shotgun (WGS) entry which is preliminary data.</text>
</comment>
<reference evidence="1" key="2">
    <citation type="submission" date="2023-05" db="EMBL/GenBank/DDBJ databases">
        <authorList>
            <person name="Fouks B."/>
        </authorList>
    </citation>
    <scope>NUCLEOTIDE SEQUENCE</scope>
    <source>
        <strain evidence="1">Stay&amp;Tobe</strain>
        <tissue evidence="1">Testes</tissue>
    </source>
</reference>
<reference evidence="1" key="1">
    <citation type="journal article" date="2023" name="IScience">
        <title>Live-bearing cockroach genome reveals convergent evolutionary mechanisms linked to viviparity in insects and beyond.</title>
        <authorList>
            <person name="Fouks B."/>
            <person name="Harrison M.C."/>
            <person name="Mikhailova A.A."/>
            <person name="Marchal E."/>
            <person name="English S."/>
            <person name="Carruthers M."/>
            <person name="Jennings E.C."/>
            <person name="Chiamaka E.L."/>
            <person name="Frigard R.A."/>
            <person name="Pippel M."/>
            <person name="Attardo G.M."/>
            <person name="Benoit J.B."/>
            <person name="Bornberg-Bauer E."/>
            <person name="Tobe S.S."/>
        </authorList>
    </citation>
    <scope>NUCLEOTIDE SEQUENCE</scope>
    <source>
        <strain evidence="1">Stay&amp;Tobe</strain>
    </source>
</reference>
<accession>A0AAD7ZYP8</accession>
<protein>
    <submittedName>
        <fullName evidence="1">Uncharacterized protein</fullName>
    </submittedName>
</protein>
<gene>
    <name evidence="1" type="ORF">L9F63_017644</name>
</gene>
<proteinExistence type="predicted"/>
<evidence type="ECO:0000313" key="1">
    <source>
        <dbReference type="EMBL" id="KAJ9589050.1"/>
    </source>
</evidence>
<sequence>HWFTDRIFTVISFSVFEDETFNAFISANTTRHYFRGNRRPCSLSDTQTMDLTLITATVIF</sequence>
<name>A0AAD7ZYP8_DIPPU</name>
<feature type="non-terminal residue" evidence="1">
    <location>
        <position position="60"/>
    </location>
</feature>
<keyword evidence="2" id="KW-1185">Reference proteome</keyword>
<dbReference type="EMBL" id="JASPKZ010005284">
    <property type="protein sequence ID" value="KAJ9589050.1"/>
    <property type="molecule type" value="Genomic_DNA"/>
</dbReference>
<organism evidence="1 2">
    <name type="scientific">Diploptera punctata</name>
    <name type="common">Pacific beetle cockroach</name>
    <dbReference type="NCBI Taxonomy" id="6984"/>
    <lineage>
        <taxon>Eukaryota</taxon>
        <taxon>Metazoa</taxon>
        <taxon>Ecdysozoa</taxon>
        <taxon>Arthropoda</taxon>
        <taxon>Hexapoda</taxon>
        <taxon>Insecta</taxon>
        <taxon>Pterygota</taxon>
        <taxon>Neoptera</taxon>
        <taxon>Polyneoptera</taxon>
        <taxon>Dictyoptera</taxon>
        <taxon>Blattodea</taxon>
        <taxon>Blaberoidea</taxon>
        <taxon>Blaberidae</taxon>
        <taxon>Diplopterinae</taxon>
        <taxon>Diploptera</taxon>
    </lineage>
</organism>
<evidence type="ECO:0000313" key="2">
    <source>
        <dbReference type="Proteomes" id="UP001233999"/>
    </source>
</evidence>